<gene>
    <name evidence="2" type="ORF">BCL79_2352</name>
</gene>
<accession>A0A498CBR3</accession>
<evidence type="ECO:0000313" key="3">
    <source>
        <dbReference type="Proteomes" id="UP000274786"/>
    </source>
</evidence>
<sequence>MSNPLHPDATRAAAHPPTASTDALNPADAERDATQARGPFRAFRKAYRNARDWHCSRGRAAVIAVRFALTGDSGRFRSHGGWMVSRIYTPR</sequence>
<protein>
    <submittedName>
        <fullName evidence="2">Uncharacterized protein</fullName>
    </submittedName>
</protein>
<dbReference type="RefSeq" id="WP_121041369.1">
    <property type="nucleotide sequence ID" value="NZ_RCDC01000005.1"/>
</dbReference>
<proteinExistence type="predicted"/>
<comment type="caution">
    <text evidence="2">The sequence shown here is derived from an EMBL/GenBank/DDBJ whole genome shotgun (WGS) entry which is preliminary data.</text>
</comment>
<evidence type="ECO:0000256" key="1">
    <source>
        <dbReference type="SAM" id="MobiDB-lite"/>
    </source>
</evidence>
<reference evidence="2 3" key="1">
    <citation type="submission" date="2018-10" db="EMBL/GenBank/DDBJ databases">
        <title>Comparative analysis of microorganisms from saline springs in Andes Mountain Range, Colombia.</title>
        <authorList>
            <person name="Rubin E."/>
        </authorList>
    </citation>
    <scope>NUCLEOTIDE SEQUENCE [LARGE SCALE GENOMIC DNA]</scope>
    <source>
        <strain evidence="2 3">USBA GBX 843</strain>
    </source>
</reference>
<dbReference type="AlphaFoldDB" id="A0A498CBR3"/>
<organism evidence="2 3">
    <name type="scientific">Stenotrophomonas rhizophila</name>
    <dbReference type="NCBI Taxonomy" id="216778"/>
    <lineage>
        <taxon>Bacteria</taxon>
        <taxon>Pseudomonadati</taxon>
        <taxon>Pseudomonadota</taxon>
        <taxon>Gammaproteobacteria</taxon>
        <taxon>Lysobacterales</taxon>
        <taxon>Lysobacteraceae</taxon>
        <taxon>Stenotrophomonas</taxon>
    </lineage>
</organism>
<feature type="region of interest" description="Disordered" evidence="1">
    <location>
        <begin position="1"/>
        <end position="37"/>
    </location>
</feature>
<dbReference type="OrthoDB" id="6942101at2"/>
<dbReference type="EMBL" id="RCDC01000005">
    <property type="protein sequence ID" value="RLK53062.1"/>
    <property type="molecule type" value="Genomic_DNA"/>
</dbReference>
<name>A0A498CBR3_9GAMM</name>
<dbReference type="Proteomes" id="UP000274786">
    <property type="component" value="Unassembled WGS sequence"/>
</dbReference>
<evidence type="ECO:0000313" key="2">
    <source>
        <dbReference type="EMBL" id="RLK53062.1"/>
    </source>
</evidence>